<evidence type="ECO:0000313" key="1">
    <source>
        <dbReference type="EMBL" id="KAI9914105.1"/>
    </source>
</evidence>
<organism evidence="1 2">
    <name type="scientific">Peronosclerospora sorghi</name>
    <dbReference type="NCBI Taxonomy" id="230839"/>
    <lineage>
        <taxon>Eukaryota</taxon>
        <taxon>Sar</taxon>
        <taxon>Stramenopiles</taxon>
        <taxon>Oomycota</taxon>
        <taxon>Peronosporomycetes</taxon>
        <taxon>Peronosporales</taxon>
        <taxon>Peronosporaceae</taxon>
        <taxon>Peronosclerospora</taxon>
    </lineage>
</organism>
<keyword evidence="2" id="KW-1185">Reference proteome</keyword>
<protein>
    <submittedName>
        <fullName evidence="1">Uncharacterized protein</fullName>
    </submittedName>
</protein>
<name>A0ACC0W7K1_9STRA</name>
<gene>
    <name evidence="1" type="ORF">PsorP6_005713</name>
</gene>
<proteinExistence type="predicted"/>
<accession>A0ACC0W7K1</accession>
<evidence type="ECO:0000313" key="2">
    <source>
        <dbReference type="Proteomes" id="UP001163321"/>
    </source>
</evidence>
<reference evidence="1 2" key="1">
    <citation type="journal article" date="2022" name="bioRxiv">
        <title>The genome of the oomycete Peronosclerospora sorghi, a cosmopolitan pathogen of maize and sorghum, is inflated with dispersed pseudogenes.</title>
        <authorList>
            <person name="Fletcher K."/>
            <person name="Martin F."/>
            <person name="Isakeit T."/>
            <person name="Cavanaugh K."/>
            <person name="Magill C."/>
            <person name="Michelmore R."/>
        </authorList>
    </citation>
    <scope>NUCLEOTIDE SEQUENCE [LARGE SCALE GENOMIC DNA]</scope>
    <source>
        <strain evidence="1">P6</strain>
    </source>
</reference>
<sequence length="74" mass="8127">MDKCHEVTSLTTITSIHASRTTSALDGTSYTLTGSAHLVNVIADDYLAGAIEDFKTHKRRRVVSSIRRLELPPT</sequence>
<comment type="caution">
    <text evidence="1">The sequence shown here is derived from an EMBL/GenBank/DDBJ whole genome shotgun (WGS) entry which is preliminary data.</text>
</comment>
<dbReference type="EMBL" id="CM047583">
    <property type="protein sequence ID" value="KAI9914105.1"/>
    <property type="molecule type" value="Genomic_DNA"/>
</dbReference>
<dbReference type="Proteomes" id="UP001163321">
    <property type="component" value="Chromosome 4"/>
</dbReference>